<dbReference type="Pfam" id="PF13977">
    <property type="entry name" value="TetR_C_6"/>
    <property type="match status" value="1"/>
</dbReference>
<organism evidence="7 8">
    <name type="scientific">Paraburkholderia bengalensis</name>
    <dbReference type="NCBI Taxonomy" id="2747562"/>
    <lineage>
        <taxon>Bacteria</taxon>
        <taxon>Pseudomonadati</taxon>
        <taxon>Pseudomonadota</taxon>
        <taxon>Betaproteobacteria</taxon>
        <taxon>Burkholderiales</taxon>
        <taxon>Burkholderiaceae</taxon>
        <taxon>Paraburkholderia</taxon>
    </lineage>
</organism>
<feature type="domain" description="HTH tetR-type" evidence="5">
    <location>
        <begin position="2"/>
        <end position="29"/>
    </location>
</feature>
<dbReference type="InterPro" id="IPR036271">
    <property type="entry name" value="Tet_transcr_reg_TetR-rel_C_sf"/>
</dbReference>
<keyword evidence="2" id="KW-0805">Transcription regulation</keyword>
<accession>A0ABU8IQM0</accession>
<dbReference type="InterPro" id="IPR039538">
    <property type="entry name" value="BetI_C"/>
</dbReference>
<dbReference type="Pfam" id="PF00440">
    <property type="entry name" value="TetR_N"/>
    <property type="match status" value="1"/>
</dbReference>
<evidence type="ECO:0000259" key="6">
    <source>
        <dbReference type="Pfam" id="PF13977"/>
    </source>
</evidence>
<evidence type="ECO:0000313" key="7">
    <source>
        <dbReference type="EMBL" id="MEI5997903.1"/>
    </source>
</evidence>
<dbReference type="EMBL" id="JACFYJ010000015">
    <property type="protein sequence ID" value="MEI5997903.1"/>
    <property type="molecule type" value="Genomic_DNA"/>
</dbReference>
<feature type="domain" description="BetI-type transcriptional repressor C-terminal" evidence="6">
    <location>
        <begin position="53"/>
        <end position="160"/>
    </location>
</feature>
<evidence type="ECO:0000256" key="4">
    <source>
        <dbReference type="ARBA" id="ARBA00023163"/>
    </source>
</evidence>
<keyword evidence="3" id="KW-0238">DNA-binding</keyword>
<proteinExistence type="predicted"/>
<evidence type="ECO:0000256" key="2">
    <source>
        <dbReference type="ARBA" id="ARBA00023015"/>
    </source>
</evidence>
<dbReference type="InterPro" id="IPR009057">
    <property type="entry name" value="Homeodomain-like_sf"/>
</dbReference>
<dbReference type="SUPFAM" id="SSF48498">
    <property type="entry name" value="Tetracyclin repressor-like, C-terminal domain"/>
    <property type="match status" value="1"/>
</dbReference>
<keyword evidence="8" id="KW-1185">Reference proteome</keyword>
<dbReference type="Proteomes" id="UP001386437">
    <property type="component" value="Unassembled WGS sequence"/>
</dbReference>
<protein>
    <submittedName>
        <fullName evidence="7">Transcriptional regulator BetI</fullName>
    </submittedName>
</protein>
<reference evidence="7 8" key="1">
    <citation type="journal article" date="2022" name="Arch. Microbiol.">
        <title>Paraburkholderia bengalensis sp. nov. isolated from roots of Oryza sativa, IR64.</title>
        <authorList>
            <person name="Nag P."/>
            <person name="Mondal N."/>
            <person name="Sarkar J."/>
            <person name="Das S."/>
        </authorList>
    </citation>
    <scope>NUCLEOTIDE SEQUENCE [LARGE SCALE GENOMIC DNA]</scope>
    <source>
        <strain evidence="7 8">IR64_4_BI</strain>
    </source>
</reference>
<evidence type="ECO:0000313" key="8">
    <source>
        <dbReference type="Proteomes" id="UP001386437"/>
    </source>
</evidence>
<keyword evidence="4" id="KW-0804">Transcription</keyword>
<dbReference type="InterPro" id="IPR001647">
    <property type="entry name" value="HTH_TetR"/>
</dbReference>
<keyword evidence="1" id="KW-0678">Repressor</keyword>
<dbReference type="RefSeq" id="WP_419539479.1">
    <property type="nucleotide sequence ID" value="NZ_JACFYJ010000015.1"/>
</dbReference>
<comment type="caution">
    <text evidence="7">The sequence shown here is derived from an EMBL/GenBank/DDBJ whole genome shotgun (WGS) entry which is preliminary data.</text>
</comment>
<evidence type="ECO:0000259" key="5">
    <source>
        <dbReference type="Pfam" id="PF00440"/>
    </source>
</evidence>
<sequence>MTTARVAERAGLSNGLVHHDFKDKNELIESTIRFSLAEQRNDVLVCVGKAATPIERIWAIIEGNFSERGFTRSIAQGWVSFCGDACFNPRFLRIQKVVYRRMDDNLVFSLRSLLPITEARQVAIDISVLIDGFWMRMALQGFPGREEALGRMRAYLERVFVDFDRGRVSAQPRRKHRANDLTRVVSD</sequence>
<gene>
    <name evidence="7" type="primary">betI</name>
    <name evidence="7" type="ORF">H3V53_12055</name>
</gene>
<evidence type="ECO:0000256" key="1">
    <source>
        <dbReference type="ARBA" id="ARBA00022491"/>
    </source>
</evidence>
<dbReference type="NCBIfam" id="NF001978">
    <property type="entry name" value="PRK00767.1"/>
    <property type="match status" value="1"/>
</dbReference>
<dbReference type="SUPFAM" id="SSF46689">
    <property type="entry name" value="Homeodomain-like"/>
    <property type="match status" value="1"/>
</dbReference>
<dbReference type="Gene3D" id="1.10.357.10">
    <property type="entry name" value="Tetracycline Repressor, domain 2"/>
    <property type="match status" value="1"/>
</dbReference>
<name>A0ABU8IQM0_9BURK</name>
<evidence type="ECO:0000256" key="3">
    <source>
        <dbReference type="ARBA" id="ARBA00023125"/>
    </source>
</evidence>